<name>A0ABM7WN41_9ACTN</name>
<evidence type="ECO:0000259" key="2">
    <source>
        <dbReference type="SMART" id="SM00729"/>
    </source>
</evidence>
<dbReference type="Proteomes" id="UP001320544">
    <property type="component" value="Chromosome"/>
</dbReference>
<evidence type="ECO:0000313" key="4">
    <source>
        <dbReference type="Proteomes" id="UP001320544"/>
    </source>
</evidence>
<proteinExistence type="predicted"/>
<dbReference type="InterPro" id="IPR058240">
    <property type="entry name" value="rSAM_sf"/>
</dbReference>
<dbReference type="SMART" id="SM00729">
    <property type="entry name" value="Elp3"/>
    <property type="match status" value="1"/>
</dbReference>
<organism evidence="3 4">
    <name type="scientific">Raoultibacter timonensis</name>
    <dbReference type="NCBI Taxonomy" id="1907662"/>
    <lineage>
        <taxon>Bacteria</taxon>
        <taxon>Bacillati</taxon>
        <taxon>Actinomycetota</taxon>
        <taxon>Coriobacteriia</taxon>
        <taxon>Eggerthellales</taxon>
        <taxon>Eggerthellaceae</taxon>
        <taxon>Raoultibacter</taxon>
    </lineage>
</organism>
<evidence type="ECO:0000313" key="3">
    <source>
        <dbReference type="EMBL" id="BDE97815.1"/>
    </source>
</evidence>
<keyword evidence="4" id="KW-1185">Reference proteome</keyword>
<dbReference type="PANTHER" id="PTHR13932">
    <property type="entry name" value="COPROPORPHYRINIGEN III OXIDASE"/>
    <property type="match status" value="1"/>
</dbReference>
<evidence type="ECO:0000256" key="1">
    <source>
        <dbReference type="ARBA" id="ARBA00017228"/>
    </source>
</evidence>
<protein>
    <recommendedName>
        <fullName evidence="1">Heme chaperone HemW</fullName>
    </recommendedName>
</protein>
<feature type="domain" description="Elp3/MiaA/NifB-like radical SAM core" evidence="2">
    <location>
        <begin position="10"/>
        <end position="220"/>
    </location>
</feature>
<dbReference type="InterPro" id="IPR034505">
    <property type="entry name" value="Coproporphyrinogen-III_oxidase"/>
</dbReference>
<sequence length="368" mass="40869">MKTKSTIMYIALPYVMNEMKYDRHVQVVGDKASRMKYLDALEEEIRITAEEYESTCFEAVRIGGSSPSVMDPDRIGRMLQLTKKLYAVDPRAEVSIKAIPNTVCTPSLTGWAYGNPTRMSLKIDSLKSEELRALGRPWTVQDVQNAILFLDKFHVVNIDAQLMYGIDGQSITSWRQTLRSVLDLEPLHVTVLPMLRSGSVDDGSGNSRDFYDAALDILMQHGFEHYAVGRFAKSDHRDLYHSALLEGADVVGFGLGARSLNDGFAYANTPEYGKYVENGSDPSMAIVDPLALEAEAQLAIHVDRRVRLMDGFDLAVMANDFGCAFPAKLKRGIEAWVARGWIRESDTIIRLTNEGACACNGGESLLRA</sequence>
<dbReference type="PANTHER" id="PTHR13932:SF5">
    <property type="entry name" value="RADICAL S-ADENOSYL METHIONINE DOMAIN-CONTAINING PROTEIN 1, MITOCHONDRIAL"/>
    <property type="match status" value="1"/>
</dbReference>
<reference evidence="3 4" key="1">
    <citation type="submission" date="2022-01" db="EMBL/GenBank/DDBJ databases">
        <title>Novel bile acid biosynthetic pathways are enriched in the microbiome of centenarians.</title>
        <authorList>
            <person name="Sato Y."/>
            <person name="Atarashi K."/>
            <person name="Plichta R.D."/>
            <person name="Arai Y."/>
            <person name="Sasajima S."/>
            <person name="Kearney M.S."/>
            <person name="Suda W."/>
            <person name="Takeshita K."/>
            <person name="Sasaki T."/>
            <person name="Okamoto S."/>
            <person name="Skelly N.A."/>
            <person name="Okamura Y."/>
            <person name="Vlamakis H."/>
            <person name="Li Y."/>
            <person name="Tanoue T."/>
            <person name="Takei H."/>
            <person name="Nittono H."/>
            <person name="Narushima S."/>
            <person name="Irie J."/>
            <person name="Itoh H."/>
            <person name="Moriya K."/>
            <person name="Sugiura Y."/>
            <person name="Suematsu M."/>
            <person name="Moritoki N."/>
            <person name="Shibata S."/>
            <person name="Littman R.D."/>
            <person name="Fischbach A.M."/>
            <person name="Uwamino Y."/>
            <person name="Inoue T."/>
            <person name="Honda A."/>
            <person name="Hattori M."/>
            <person name="Murai T."/>
            <person name="Xavier J.R."/>
            <person name="Hirose N."/>
            <person name="Honda K."/>
        </authorList>
    </citation>
    <scope>NUCLEOTIDE SEQUENCE [LARGE SCALE GENOMIC DNA]</scope>
    <source>
        <strain evidence="3 4">CE91-St30</strain>
    </source>
</reference>
<dbReference type="EMBL" id="AP025564">
    <property type="protein sequence ID" value="BDE97815.1"/>
    <property type="molecule type" value="Genomic_DNA"/>
</dbReference>
<dbReference type="InterPro" id="IPR006638">
    <property type="entry name" value="Elp3/MiaA/NifB-like_rSAM"/>
</dbReference>
<dbReference type="SUPFAM" id="SSF102114">
    <property type="entry name" value="Radical SAM enzymes"/>
    <property type="match status" value="1"/>
</dbReference>
<gene>
    <name evidence="3" type="primary">hemN</name>
    <name evidence="3" type="ORF">CE91St30_31480</name>
</gene>
<accession>A0ABM7WN41</accession>